<dbReference type="Pfam" id="PF01565">
    <property type="entry name" value="FAD_binding_4"/>
    <property type="match status" value="1"/>
</dbReference>
<gene>
    <name evidence="8" type="ORF">DH2020_042427</name>
</gene>
<keyword evidence="9" id="KW-1185">Reference proteome</keyword>
<dbReference type="SUPFAM" id="SSF56176">
    <property type="entry name" value="FAD-binding/transporter-associated domain-like"/>
    <property type="match status" value="1"/>
</dbReference>
<evidence type="ECO:0000256" key="3">
    <source>
        <dbReference type="ARBA" id="ARBA00022630"/>
    </source>
</evidence>
<protein>
    <recommendedName>
        <fullName evidence="7">FAD-binding PCMH-type domain-containing protein</fullName>
    </recommendedName>
</protein>
<dbReference type="InterPro" id="IPR006094">
    <property type="entry name" value="Oxid_FAD_bind_N"/>
</dbReference>
<dbReference type="InterPro" id="IPR016166">
    <property type="entry name" value="FAD-bd_PCMH"/>
</dbReference>
<keyword evidence="3" id="KW-0285">Flavoprotein</keyword>
<evidence type="ECO:0000259" key="7">
    <source>
        <dbReference type="PROSITE" id="PS51387"/>
    </source>
</evidence>
<keyword evidence="4" id="KW-0274">FAD</keyword>
<dbReference type="InterPro" id="IPR036318">
    <property type="entry name" value="FAD-bd_PCMH-like_sf"/>
</dbReference>
<evidence type="ECO:0000256" key="4">
    <source>
        <dbReference type="ARBA" id="ARBA00022827"/>
    </source>
</evidence>
<evidence type="ECO:0000313" key="8">
    <source>
        <dbReference type="EMBL" id="KAK6123826.1"/>
    </source>
</evidence>
<feature type="chain" id="PRO_5046580730" description="FAD-binding PCMH-type domain-containing protein" evidence="6">
    <location>
        <begin position="24"/>
        <end position="196"/>
    </location>
</feature>
<proteinExistence type="inferred from homology"/>
<organism evidence="8 9">
    <name type="scientific">Rehmannia glutinosa</name>
    <name type="common">Chinese foxglove</name>
    <dbReference type="NCBI Taxonomy" id="99300"/>
    <lineage>
        <taxon>Eukaryota</taxon>
        <taxon>Viridiplantae</taxon>
        <taxon>Streptophyta</taxon>
        <taxon>Embryophyta</taxon>
        <taxon>Tracheophyta</taxon>
        <taxon>Spermatophyta</taxon>
        <taxon>Magnoliopsida</taxon>
        <taxon>eudicotyledons</taxon>
        <taxon>Gunneridae</taxon>
        <taxon>Pentapetalae</taxon>
        <taxon>asterids</taxon>
        <taxon>lamiids</taxon>
        <taxon>Lamiales</taxon>
        <taxon>Orobanchaceae</taxon>
        <taxon>Rehmannieae</taxon>
        <taxon>Rehmannia</taxon>
    </lineage>
</organism>
<dbReference type="Proteomes" id="UP001318860">
    <property type="component" value="Unassembled WGS sequence"/>
</dbReference>
<comment type="cofactor">
    <cofactor evidence="1">
        <name>FAD</name>
        <dbReference type="ChEBI" id="CHEBI:57692"/>
    </cofactor>
</comment>
<keyword evidence="6" id="KW-0732">Signal</keyword>
<feature type="domain" description="FAD-binding PCMH-type" evidence="7">
    <location>
        <begin position="71"/>
        <end position="196"/>
    </location>
</feature>
<evidence type="ECO:0000256" key="6">
    <source>
        <dbReference type="SAM" id="SignalP"/>
    </source>
</evidence>
<keyword evidence="5" id="KW-0560">Oxidoreductase</keyword>
<evidence type="ECO:0000256" key="1">
    <source>
        <dbReference type="ARBA" id="ARBA00001974"/>
    </source>
</evidence>
<evidence type="ECO:0000313" key="9">
    <source>
        <dbReference type="Proteomes" id="UP001318860"/>
    </source>
</evidence>
<comment type="similarity">
    <text evidence="2">Belongs to the oxygen-dependent FAD-linked oxidoreductase family.</text>
</comment>
<dbReference type="InterPro" id="IPR006093">
    <property type="entry name" value="Oxy_OxRdtase_FAD_BS"/>
</dbReference>
<dbReference type="PROSITE" id="PS51257">
    <property type="entry name" value="PROKAR_LIPOPROTEIN"/>
    <property type="match status" value="1"/>
</dbReference>
<feature type="signal peptide" evidence="6">
    <location>
        <begin position="1"/>
        <end position="23"/>
    </location>
</feature>
<dbReference type="PROSITE" id="PS00862">
    <property type="entry name" value="OX2_COVAL_FAD"/>
    <property type="match status" value="1"/>
</dbReference>
<evidence type="ECO:0000256" key="2">
    <source>
        <dbReference type="ARBA" id="ARBA00005466"/>
    </source>
</evidence>
<accession>A0ABR0UNE3</accession>
<dbReference type="InterPro" id="IPR016169">
    <property type="entry name" value="FAD-bd_PCMH_sub2"/>
</dbReference>
<dbReference type="InterPro" id="IPR016167">
    <property type="entry name" value="FAD-bd_PCMH_sub1"/>
</dbReference>
<comment type="caution">
    <text evidence="8">The sequence shown here is derived from an EMBL/GenBank/DDBJ whole genome shotgun (WGS) entry which is preliminary data.</text>
</comment>
<dbReference type="Gene3D" id="3.30.465.10">
    <property type="match status" value="1"/>
</dbReference>
<dbReference type="EMBL" id="JABTTQ020002448">
    <property type="protein sequence ID" value="KAK6123826.1"/>
    <property type="molecule type" value="Genomic_DNA"/>
</dbReference>
<sequence length="196" mass="21510">MKSPRITALLIFFANLLILGACSNTHQKNDFLECLIVQLENSNSKTDVVYIPKNASYASLLQPLNQRSASNSPYRPLLIITPFYESEIQATIYCSKKVGVEIRIRSGGHDFEGLSYTSQNPFVIVDMRNLRSISIDSEEKTAWVQVGATLGELYYTLARKSRTLAFPAGVCPTVGVGGHFSGGGYGVMSRKACFGL</sequence>
<dbReference type="PROSITE" id="PS51387">
    <property type="entry name" value="FAD_PCMH"/>
    <property type="match status" value="1"/>
</dbReference>
<evidence type="ECO:0000256" key="5">
    <source>
        <dbReference type="ARBA" id="ARBA00023002"/>
    </source>
</evidence>
<name>A0ABR0UNE3_REHGL</name>
<dbReference type="PANTHER" id="PTHR32448">
    <property type="entry name" value="OS08G0158400 PROTEIN"/>
    <property type="match status" value="1"/>
</dbReference>
<dbReference type="Gene3D" id="3.30.43.10">
    <property type="entry name" value="Uridine Diphospho-n-acetylenolpyruvylglucosamine Reductase, domain 2"/>
    <property type="match status" value="1"/>
</dbReference>
<reference evidence="8 9" key="1">
    <citation type="journal article" date="2021" name="Comput. Struct. Biotechnol. J.">
        <title>De novo genome assembly of the potent medicinal plant Rehmannia glutinosa using nanopore technology.</title>
        <authorList>
            <person name="Ma L."/>
            <person name="Dong C."/>
            <person name="Song C."/>
            <person name="Wang X."/>
            <person name="Zheng X."/>
            <person name="Niu Y."/>
            <person name="Chen S."/>
            <person name="Feng W."/>
        </authorList>
    </citation>
    <scope>NUCLEOTIDE SEQUENCE [LARGE SCALE GENOMIC DNA]</scope>
    <source>
        <strain evidence="8">DH-2019</strain>
    </source>
</reference>